<keyword evidence="4" id="KW-0808">Transferase</keyword>
<dbReference type="FunFam" id="3.30.200.20:FF:000178">
    <property type="entry name" value="serine/threonine-protein kinase PBS1-like"/>
    <property type="match status" value="1"/>
</dbReference>
<evidence type="ECO:0000256" key="11">
    <source>
        <dbReference type="ARBA" id="ARBA00023136"/>
    </source>
</evidence>
<keyword evidence="5 16" id="KW-0812">Transmembrane</keyword>
<dbReference type="InterPro" id="IPR017441">
    <property type="entry name" value="Protein_kinase_ATP_BS"/>
</dbReference>
<evidence type="ECO:0000256" key="15">
    <source>
        <dbReference type="PROSITE-ProRule" id="PRU10141"/>
    </source>
</evidence>
<dbReference type="FunFam" id="1.10.510.10:FF:000590">
    <property type="entry name" value="PR5-like receptor kinase"/>
    <property type="match status" value="1"/>
</dbReference>
<evidence type="ECO:0000313" key="19">
    <source>
        <dbReference type="Proteomes" id="UP001627284"/>
    </source>
</evidence>
<dbReference type="Gene3D" id="3.30.200.20">
    <property type="entry name" value="Phosphorylase Kinase, domain 1"/>
    <property type="match status" value="1"/>
</dbReference>
<dbReference type="CDD" id="cd14066">
    <property type="entry name" value="STKc_IRAK"/>
    <property type="match status" value="1"/>
</dbReference>
<comment type="caution">
    <text evidence="18">The sequence shown here is derived from an EMBL/GenBank/DDBJ whole genome shotgun (WGS) entry which is preliminary data.</text>
</comment>
<name>A0ABD2RY33_9SOLN</name>
<dbReference type="Gene3D" id="1.10.510.10">
    <property type="entry name" value="Transferase(Phosphotransferase) domain 1"/>
    <property type="match status" value="1"/>
</dbReference>
<dbReference type="GO" id="GO:0016020">
    <property type="term" value="C:membrane"/>
    <property type="evidence" value="ECO:0007669"/>
    <property type="project" value="UniProtKB-SubCell"/>
</dbReference>
<accession>A0ABD2RY33</accession>
<feature type="transmembrane region" description="Helical" evidence="16">
    <location>
        <begin position="265"/>
        <end position="285"/>
    </location>
</feature>
<evidence type="ECO:0000256" key="1">
    <source>
        <dbReference type="ARBA" id="ARBA00004479"/>
    </source>
</evidence>
<comment type="subcellular location">
    <subcellularLocation>
        <location evidence="1">Membrane</location>
        <topology evidence="1">Single-pass type I membrane protein</topology>
    </subcellularLocation>
</comment>
<keyword evidence="6" id="KW-0732">Signal</keyword>
<evidence type="ECO:0000256" key="8">
    <source>
        <dbReference type="ARBA" id="ARBA00022777"/>
    </source>
</evidence>
<evidence type="ECO:0000256" key="10">
    <source>
        <dbReference type="ARBA" id="ARBA00022989"/>
    </source>
</evidence>
<evidence type="ECO:0000256" key="9">
    <source>
        <dbReference type="ARBA" id="ARBA00022840"/>
    </source>
</evidence>
<feature type="binding site" evidence="15">
    <location>
        <position position="361"/>
    </location>
    <ligand>
        <name>ATP</name>
        <dbReference type="ChEBI" id="CHEBI:30616"/>
    </ligand>
</feature>
<evidence type="ECO:0000256" key="13">
    <source>
        <dbReference type="ARBA" id="ARBA00047899"/>
    </source>
</evidence>
<reference evidence="18 19" key="1">
    <citation type="submission" date="2024-05" db="EMBL/GenBank/DDBJ databases">
        <title>De novo assembly of an allotetraploid wild potato.</title>
        <authorList>
            <person name="Hosaka A.J."/>
        </authorList>
    </citation>
    <scope>NUCLEOTIDE SEQUENCE [LARGE SCALE GENOMIC DNA]</scope>
    <source>
        <tissue evidence="18">Young leaves</tissue>
    </source>
</reference>
<protein>
    <recommendedName>
        <fullName evidence="2">non-specific serine/threonine protein kinase</fullName>
        <ecNumber evidence="2">2.7.11.1</ecNumber>
    </recommendedName>
</protein>
<dbReference type="Pfam" id="PF14380">
    <property type="entry name" value="WAK_assoc"/>
    <property type="match status" value="1"/>
</dbReference>
<dbReference type="SUPFAM" id="SSF56112">
    <property type="entry name" value="Protein kinase-like (PK-like)"/>
    <property type="match status" value="1"/>
</dbReference>
<gene>
    <name evidence="18" type="ORF">AABB24_029445</name>
</gene>
<dbReference type="Proteomes" id="UP001627284">
    <property type="component" value="Unassembled WGS sequence"/>
</dbReference>
<dbReference type="GO" id="GO:0004674">
    <property type="term" value="F:protein serine/threonine kinase activity"/>
    <property type="evidence" value="ECO:0007669"/>
    <property type="project" value="UniProtKB-KW"/>
</dbReference>
<keyword evidence="7 15" id="KW-0547">Nucleotide-binding</keyword>
<evidence type="ECO:0000256" key="7">
    <source>
        <dbReference type="ARBA" id="ARBA00022741"/>
    </source>
</evidence>
<evidence type="ECO:0000256" key="5">
    <source>
        <dbReference type="ARBA" id="ARBA00022692"/>
    </source>
</evidence>
<dbReference type="InterPro" id="IPR008271">
    <property type="entry name" value="Ser/Thr_kinase_AS"/>
</dbReference>
<dbReference type="PROSITE" id="PS50011">
    <property type="entry name" value="PROTEIN_KINASE_DOM"/>
    <property type="match status" value="1"/>
</dbReference>
<keyword evidence="12" id="KW-0325">Glycoprotein</keyword>
<dbReference type="InterPro" id="IPR000719">
    <property type="entry name" value="Prot_kinase_dom"/>
</dbReference>
<keyword evidence="10 16" id="KW-1133">Transmembrane helix</keyword>
<evidence type="ECO:0000256" key="6">
    <source>
        <dbReference type="ARBA" id="ARBA00022729"/>
    </source>
</evidence>
<dbReference type="InterPro" id="IPR032872">
    <property type="entry name" value="WAK_assoc_C"/>
</dbReference>
<evidence type="ECO:0000256" key="4">
    <source>
        <dbReference type="ARBA" id="ARBA00022679"/>
    </source>
</evidence>
<evidence type="ECO:0000259" key="17">
    <source>
        <dbReference type="PROSITE" id="PS50011"/>
    </source>
</evidence>
<comment type="catalytic activity">
    <reaction evidence="13">
        <text>L-threonyl-[protein] + ATP = O-phospho-L-threonyl-[protein] + ADP + H(+)</text>
        <dbReference type="Rhea" id="RHEA:46608"/>
        <dbReference type="Rhea" id="RHEA-COMP:11060"/>
        <dbReference type="Rhea" id="RHEA-COMP:11605"/>
        <dbReference type="ChEBI" id="CHEBI:15378"/>
        <dbReference type="ChEBI" id="CHEBI:30013"/>
        <dbReference type="ChEBI" id="CHEBI:30616"/>
        <dbReference type="ChEBI" id="CHEBI:61977"/>
        <dbReference type="ChEBI" id="CHEBI:456216"/>
        <dbReference type="EC" id="2.7.11.1"/>
    </reaction>
</comment>
<dbReference type="GO" id="GO:0005524">
    <property type="term" value="F:ATP binding"/>
    <property type="evidence" value="ECO:0007669"/>
    <property type="project" value="UniProtKB-UniRule"/>
</dbReference>
<feature type="domain" description="Protein kinase" evidence="17">
    <location>
        <begin position="333"/>
        <end position="621"/>
    </location>
</feature>
<organism evidence="18 19">
    <name type="scientific">Solanum stoloniferum</name>
    <dbReference type="NCBI Taxonomy" id="62892"/>
    <lineage>
        <taxon>Eukaryota</taxon>
        <taxon>Viridiplantae</taxon>
        <taxon>Streptophyta</taxon>
        <taxon>Embryophyta</taxon>
        <taxon>Tracheophyta</taxon>
        <taxon>Spermatophyta</taxon>
        <taxon>Magnoliopsida</taxon>
        <taxon>eudicotyledons</taxon>
        <taxon>Gunneridae</taxon>
        <taxon>Pentapetalae</taxon>
        <taxon>asterids</taxon>
        <taxon>lamiids</taxon>
        <taxon>Solanales</taxon>
        <taxon>Solanaceae</taxon>
        <taxon>Solanoideae</taxon>
        <taxon>Solaneae</taxon>
        <taxon>Solanum</taxon>
    </lineage>
</organism>
<dbReference type="InterPro" id="IPR001245">
    <property type="entry name" value="Ser-Thr/Tyr_kinase_cat_dom"/>
</dbReference>
<dbReference type="SMART" id="SM00220">
    <property type="entry name" value="S_TKc"/>
    <property type="match status" value="1"/>
</dbReference>
<feature type="transmembrane region" description="Helical" evidence="16">
    <location>
        <begin position="7"/>
        <end position="24"/>
    </location>
</feature>
<dbReference type="PANTHER" id="PTHR27009">
    <property type="entry name" value="RUST RESISTANCE KINASE LR10-RELATED"/>
    <property type="match status" value="1"/>
</dbReference>
<dbReference type="InterPro" id="IPR011009">
    <property type="entry name" value="Kinase-like_dom_sf"/>
</dbReference>
<dbReference type="PROSITE" id="PS00107">
    <property type="entry name" value="PROTEIN_KINASE_ATP"/>
    <property type="match status" value="1"/>
</dbReference>
<dbReference type="AlphaFoldDB" id="A0ABD2RY33"/>
<dbReference type="InterPro" id="IPR025287">
    <property type="entry name" value="WAK_GUB"/>
</dbReference>
<evidence type="ECO:0000256" key="2">
    <source>
        <dbReference type="ARBA" id="ARBA00012513"/>
    </source>
</evidence>
<keyword evidence="11 16" id="KW-0472">Membrane</keyword>
<evidence type="ECO:0000256" key="12">
    <source>
        <dbReference type="ARBA" id="ARBA00023180"/>
    </source>
</evidence>
<proteinExistence type="predicted"/>
<dbReference type="EC" id="2.7.11.1" evidence="2"/>
<comment type="catalytic activity">
    <reaction evidence="14">
        <text>L-seryl-[protein] + ATP = O-phospho-L-seryl-[protein] + ADP + H(+)</text>
        <dbReference type="Rhea" id="RHEA:17989"/>
        <dbReference type="Rhea" id="RHEA-COMP:9863"/>
        <dbReference type="Rhea" id="RHEA-COMP:11604"/>
        <dbReference type="ChEBI" id="CHEBI:15378"/>
        <dbReference type="ChEBI" id="CHEBI:29999"/>
        <dbReference type="ChEBI" id="CHEBI:30616"/>
        <dbReference type="ChEBI" id="CHEBI:83421"/>
        <dbReference type="ChEBI" id="CHEBI:456216"/>
        <dbReference type="EC" id="2.7.11.1"/>
    </reaction>
</comment>
<sequence>MNQEKRYILIASLNLCVFCFILQIDKCCAVDPQFVACNKSVNCRYGPRISFPFYIEDVQKSYCGYPGFGLNCSEQGFPVVHMAGNEYLVEDIRYQDHTFQLKNSVFNSSVSNGCVSAIKNVSLDNRPFHFVKKSKIYLLSKCNGSISQNLLKHRIDFGCGGENGNDWGYAMIAEDESFESALQVCEKHVMAPVERLGDEGSNRDVDYLVLLRRGFRLKWTAVNCSECAESRGHCGFDVNTYQFKCFCTDRPHALSCPPSTAKINLGLILGIVFSCIGVVILFFSLRKKIFWQNNLRFWESRAEDHLNIEAFLKNSGSYAPKRYNYTDIKRITNRFRSKLGQGGFGNVYRGSLRNGSEVAVKVLNELKGSGEDFINEVASISRTSHVNIVSLVGFCFEGHKRALVYEFMPNGSLEKFIYEERSNGVRQLGWPILYKIALGIARGLEYLHRGCNTRILHFDIKPHNILLDEDFCPKVSDFGLAKMCMKQESVVSMLGPRGTIGYIAPEIVCRNLGGVSHKSDVYSYGMMVLEMVGGRKNVDVGVDRTSEIYFPHWLYRRIELDEELQLIGIMNEEENECAKKMVIASLWCIQTDPSNRPSMSKVLEMLEGKLDSLQMPPKPYLFSPSRSEVDSSVVELA</sequence>
<dbReference type="Pfam" id="PF07714">
    <property type="entry name" value="PK_Tyr_Ser-Thr"/>
    <property type="match status" value="1"/>
</dbReference>
<evidence type="ECO:0000313" key="18">
    <source>
        <dbReference type="EMBL" id="KAL3336775.1"/>
    </source>
</evidence>
<dbReference type="Pfam" id="PF13947">
    <property type="entry name" value="GUB_WAK_bind"/>
    <property type="match status" value="1"/>
</dbReference>
<evidence type="ECO:0000256" key="14">
    <source>
        <dbReference type="ARBA" id="ARBA00048679"/>
    </source>
</evidence>
<dbReference type="EMBL" id="JBJKTR010000017">
    <property type="protein sequence ID" value="KAL3336775.1"/>
    <property type="molecule type" value="Genomic_DNA"/>
</dbReference>
<evidence type="ECO:0000256" key="3">
    <source>
        <dbReference type="ARBA" id="ARBA00022527"/>
    </source>
</evidence>
<keyword evidence="9 15" id="KW-0067">ATP-binding</keyword>
<keyword evidence="3" id="KW-0723">Serine/threonine-protein kinase</keyword>
<dbReference type="PROSITE" id="PS00108">
    <property type="entry name" value="PROTEIN_KINASE_ST"/>
    <property type="match status" value="1"/>
</dbReference>
<evidence type="ECO:0000256" key="16">
    <source>
        <dbReference type="SAM" id="Phobius"/>
    </source>
</evidence>
<keyword evidence="19" id="KW-1185">Reference proteome</keyword>
<keyword evidence="8" id="KW-0418">Kinase</keyword>
<dbReference type="InterPro" id="IPR045874">
    <property type="entry name" value="LRK10/LRL21-25-like"/>
</dbReference>